<accession>A0A1G2KBQ8</accession>
<dbReference type="InterPro" id="IPR011701">
    <property type="entry name" value="MFS"/>
</dbReference>
<keyword evidence="3" id="KW-1003">Cell membrane</keyword>
<evidence type="ECO:0000256" key="1">
    <source>
        <dbReference type="ARBA" id="ARBA00004651"/>
    </source>
</evidence>
<keyword evidence="6 7" id="KW-0472">Membrane</keyword>
<keyword evidence="4 7" id="KW-0812">Transmembrane</keyword>
<keyword evidence="5 7" id="KW-1133">Transmembrane helix</keyword>
<evidence type="ECO:0000256" key="2">
    <source>
        <dbReference type="ARBA" id="ARBA00022448"/>
    </source>
</evidence>
<protein>
    <recommendedName>
        <fullName evidence="8">Major facilitator superfamily (MFS) profile domain-containing protein</fullName>
    </recommendedName>
</protein>
<dbReference type="GO" id="GO:0022857">
    <property type="term" value="F:transmembrane transporter activity"/>
    <property type="evidence" value="ECO:0007669"/>
    <property type="project" value="InterPro"/>
</dbReference>
<comment type="caution">
    <text evidence="9">The sequence shown here is derived from an EMBL/GenBank/DDBJ whole genome shotgun (WGS) entry which is preliminary data.</text>
</comment>
<dbReference type="PROSITE" id="PS50850">
    <property type="entry name" value="MFS"/>
    <property type="match status" value="1"/>
</dbReference>
<name>A0A1G2KBQ8_9BACT</name>
<feature type="transmembrane region" description="Helical" evidence="7">
    <location>
        <begin position="12"/>
        <end position="37"/>
    </location>
</feature>
<dbReference type="PANTHER" id="PTHR23517:SF3">
    <property type="entry name" value="INTEGRAL MEMBRANE TRANSPORT PROTEIN"/>
    <property type="match status" value="1"/>
</dbReference>
<evidence type="ECO:0000256" key="5">
    <source>
        <dbReference type="ARBA" id="ARBA00022989"/>
    </source>
</evidence>
<feature type="transmembrane region" description="Helical" evidence="7">
    <location>
        <begin position="110"/>
        <end position="132"/>
    </location>
</feature>
<organism evidence="9 10">
    <name type="scientific">Candidatus Sungbacteria bacterium RIFCSPHIGHO2_01_FULL_50_25</name>
    <dbReference type="NCBI Taxonomy" id="1802265"/>
    <lineage>
        <taxon>Bacteria</taxon>
        <taxon>Candidatus Sungiibacteriota</taxon>
    </lineage>
</organism>
<dbReference type="PANTHER" id="PTHR23517">
    <property type="entry name" value="RESISTANCE PROTEIN MDTM, PUTATIVE-RELATED-RELATED"/>
    <property type="match status" value="1"/>
</dbReference>
<evidence type="ECO:0000313" key="9">
    <source>
        <dbReference type="EMBL" id="OGZ95848.1"/>
    </source>
</evidence>
<feature type="transmembrane region" description="Helical" evidence="7">
    <location>
        <begin position="177"/>
        <end position="194"/>
    </location>
</feature>
<evidence type="ECO:0000256" key="3">
    <source>
        <dbReference type="ARBA" id="ARBA00022475"/>
    </source>
</evidence>
<dbReference type="AlphaFoldDB" id="A0A1G2KBQ8"/>
<dbReference type="Pfam" id="PF07690">
    <property type="entry name" value="MFS_1"/>
    <property type="match status" value="1"/>
</dbReference>
<evidence type="ECO:0000256" key="6">
    <source>
        <dbReference type="ARBA" id="ARBA00023136"/>
    </source>
</evidence>
<dbReference type="Gene3D" id="1.20.1250.20">
    <property type="entry name" value="MFS general substrate transporter like domains"/>
    <property type="match status" value="1"/>
</dbReference>
<reference evidence="9 10" key="1">
    <citation type="journal article" date="2016" name="Nat. Commun.">
        <title>Thousands of microbial genomes shed light on interconnected biogeochemical processes in an aquifer system.</title>
        <authorList>
            <person name="Anantharaman K."/>
            <person name="Brown C.T."/>
            <person name="Hug L.A."/>
            <person name="Sharon I."/>
            <person name="Castelle C.J."/>
            <person name="Probst A.J."/>
            <person name="Thomas B.C."/>
            <person name="Singh A."/>
            <person name="Wilkins M.J."/>
            <person name="Karaoz U."/>
            <person name="Brodie E.L."/>
            <person name="Williams K.H."/>
            <person name="Hubbard S.S."/>
            <person name="Banfield J.F."/>
        </authorList>
    </citation>
    <scope>NUCLEOTIDE SEQUENCE [LARGE SCALE GENOMIC DNA]</scope>
</reference>
<keyword evidence="2" id="KW-0813">Transport</keyword>
<dbReference type="SUPFAM" id="SSF103473">
    <property type="entry name" value="MFS general substrate transporter"/>
    <property type="match status" value="1"/>
</dbReference>
<dbReference type="EMBL" id="MHQD01000027">
    <property type="protein sequence ID" value="OGZ95848.1"/>
    <property type="molecule type" value="Genomic_DNA"/>
</dbReference>
<evidence type="ECO:0000259" key="8">
    <source>
        <dbReference type="PROSITE" id="PS50850"/>
    </source>
</evidence>
<sequence length="215" mass="23757">MHFFKKLFNLNQVISVFIVSEFILVTSFGFLVPIYSLFIINDIRGGSIETVGFSLAIYWIVKSVLQLPVGKWLDRNKGEIDDFWSLVLGNTAGALSTIAFFFFGREIWHLYTYEVVLGIADAFTVPPIYAIFSRHLDKDHEGFEWSVRSSVSFGAGSAVGGALGGIIAGMYGFRSVFLFAGLGALAASIVLLLVRPYIRPKRAGGDGILIEMKRL</sequence>
<evidence type="ECO:0000256" key="7">
    <source>
        <dbReference type="SAM" id="Phobius"/>
    </source>
</evidence>
<feature type="transmembrane region" description="Helical" evidence="7">
    <location>
        <begin position="153"/>
        <end position="171"/>
    </location>
</feature>
<dbReference type="Proteomes" id="UP000178574">
    <property type="component" value="Unassembled WGS sequence"/>
</dbReference>
<dbReference type="InterPro" id="IPR020846">
    <property type="entry name" value="MFS_dom"/>
</dbReference>
<dbReference type="InterPro" id="IPR036259">
    <property type="entry name" value="MFS_trans_sf"/>
</dbReference>
<proteinExistence type="predicted"/>
<feature type="transmembrane region" description="Helical" evidence="7">
    <location>
        <begin position="82"/>
        <end position="104"/>
    </location>
</feature>
<feature type="domain" description="Major facilitator superfamily (MFS) profile" evidence="8">
    <location>
        <begin position="13"/>
        <end position="215"/>
    </location>
</feature>
<dbReference type="InterPro" id="IPR050171">
    <property type="entry name" value="MFS_Transporters"/>
</dbReference>
<evidence type="ECO:0000256" key="4">
    <source>
        <dbReference type="ARBA" id="ARBA00022692"/>
    </source>
</evidence>
<comment type="subcellular location">
    <subcellularLocation>
        <location evidence="1">Cell membrane</location>
        <topology evidence="1">Multi-pass membrane protein</topology>
    </subcellularLocation>
</comment>
<dbReference type="GO" id="GO:0005886">
    <property type="term" value="C:plasma membrane"/>
    <property type="evidence" value="ECO:0007669"/>
    <property type="project" value="UniProtKB-SubCell"/>
</dbReference>
<feature type="transmembrane region" description="Helical" evidence="7">
    <location>
        <begin position="43"/>
        <end position="61"/>
    </location>
</feature>
<evidence type="ECO:0000313" key="10">
    <source>
        <dbReference type="Proteomes" id="UP000178574"/>
    </source>
</evidence>
<gene>
    <name evidence="9" type="ORF">A2847_01290</name>
</gene>